<dbReference type="EMBL" id="KZ819491">
    <property type="protein sequence ID" value="PWN39140.1"/>
    <property type="molecule type" value="Genomic_DNA"/>
</dbReference>
<evidence type="ECO:0000256" key="9">
    <source>
        <dbReference type="SAM" id="SignalP"/>
    </source>
</evidence>
<dbReference type="GeneID" id="37039253"/>
<dbReference type="GO" id="GO:0008237">
    <property type="term" value="F:metallopeptidase activity"/>
    <property type="evidence" value="ECO:0007669"/>
    <property type="project" value="UniProtKB-KW"/>
</dbReference>
<dbReference type="InterPro" id="IPR024079">
    <property type="entry name" value="MetalloPept_cat_dom_sf"/>
</dbReference>
<keyword evidence="7" id="KW-0482">Metalloprotease</keyword>
<reference evidence="11 12" key="1">
    <citation type="journal article" date="2018" name="Mol. Biol. Evol.">
        <title>Broad Genomic Sampling Reveals a Smut Pathogenic Ancestry of the Fungal Clade Ustilaginomycotina.</title>
        <authorList>
            <person name="Kijpornyongpan T."/>
            <person name="Mondo S.J."/>
            <person name="Barry K."/>
            <person name="Sandor L."/>
            <person name="Lee J."/>
            <person name="Lipzen A."/>
            <person name="Pangilinan J."/>
            <person name="LaButti K."/>
            <person name="Hainaut M."/>
            <person name="Henrissat B."/>
            <person name="Grigoriev I.V."/>
            <person name="Spatafora J.W."/>
            <person name="Aime M.C."/>
        </authorList>
    </citation>
    <scope>NUCLEOTIDE SEQUENCE [LARGE SCALE GENOMIC DNA]</scope>
    <source>
        <strain evidence="11 12">MCA 4658</strain>
    </source>
</reference>
<dbReference type="PANTHER" id="PTHR47466">
    <property type="match status" value="1"/>
</dbReference>
<organism evidence="11 12">
    <name type="scientific">Ceraceosorus guamensis</name>
    <dbReference type="NCBI Taxonomy" id="1522189"/>
    <lineage>
        <taxon>Eukaryota</taxon>
        <taxon>Fungi</taxon>
        <taxon>Dikarya</taxon>
        <taxon>Basidiomycota</taxon>
        <taxon>Ustilaginomycotina</taxon>
        <taxon>Exobasidiomycetes</taxon>
        <taxon>Ceraceosorales</taxon>
        <taxon>Ceraceosoraceae</taxon>
        <taxon>Ceraceosorus</taxon>
    </lineage>
</organism>
<dbReference type="InParanoid" id="A0A316VP91"/>
<evidence type="ECO:0000256" key="4">
    <source>
        <dbReference type="ARBA" id="ARBA00022729"/>
    </source>
</evidence>
<evidence type="ECO:0000256" key="3">
    <source>
        <dbReference type="ARBA" id="ARBA00022723"/>
    </source>
</evidence>
<name>A0A316VP91_9BASI</name>
<dbReference type="CDD" id="cd04275">
    <property type="entry name" value="ZnMc_pappalysin_like"/>
    <property type="match status" value="1"/>
</dbReference>
<dbReference type="SMR" id="A0A316VP91"/>
<evidence type="ECO:0000256" key="7">
    <source>
        <dbReference type="ARBA" id="ARBA00023049"/>
    </source>
</evidence>
<dbReference type="SUPFAM" id="SSF55486">
    <property type="entry name" value="Metalloproteases ('zincins'), catalytic domain"/>
    <property type="match status" value="1"/>
</dbReference>
<keyword evidence="2" id="KW-0645">Protease</keyword>
<comment type="similarity">
    <text evidence="1">Belongs to the peptidase M43B family.</text>
</comment>
<feature type="signal peptide" evidence="9">
    <location>
        <begin position="1"/>
        <end position="27"/>
    </location>
</feature>
<dbReference type="PANTHER" id="PTHR47466:SF1">
    <property type="entry name" value="METALLOPROTEASE MEP1 (AFU_ORTHOLOGUE AFUA_1G07730)-RELATED"/>
    <property type="match status" value="1"/>
</dbReference>
<dbReference type="OrthoDB" id="536211at2759"/>
<dbReference type="AlphaFoldDB" id="A0A316VP91"/>
<evidence type="ECO:0000256" key="5">
    <source>
        <dbReference type="ARBA" id="ARBA00022801"/>
    </source>
</evidence>
<protein>
    <recommendedName>
        <fullName evidence="10">Peptidase M43 pregnancy-associated plasma-A domain-containing protein</fullName>
    </recommendedName>
</protein>
<dbReference type="InterPro" id="IPR008754">
    <property type="entry name" value="Peptidase_M43"/>
</dbReference>
<sequence>MFRLFPPLVSMLLLLLVVAASSGIANATPWCGSERPLAQLHPRVDASEHFTPRHHAHARARGQGEKPTTVVPIAWHVVYNKKAGNVSSATIQKQVRKLDDVYSKTLGIKFEIANITRTRSDWAQTALTLSYLKDSASRQMREALHTGGPGTINVYSLDFPDARGIELKGYSSFPEDISRSPKLDGISFDYKTMPGQIRNGTTSIGMTLVHEMGHAFGLQHTFVGGCDGEGDGVEDTPAQQFPTGYTSGCPVGQVDSCPNLPGKDDVSNIMNYVPQHCYRPYGFTKGQIARMKTLSSEYRGFTF</sequence>
<evidence type="ECO:0000256" key="6">
    <source>
        <dbReference type="ARBA" id="ARBA00022833"/>
    </source>
</evidence>
<feature type="domain" description="Peptidase M43 pregnancy-associated plasma-A" evidence="10">
    <location>
        <begin position="153"/>
        <end position="293"/>
    </location>
</feature>
<dbReference type="RefSeq" id="XP_025366300.1">
    <property type="nucleotide sequence ID" value="XM_025517383.1"/>
</dbReference>
<dbReference type="GO" id="GO:0006508">
    <property type="term" value="P:proteolysis"/>
    <property type="evidence" value="ECO:0007669"/>
    <property type="project" value="UniProtKB-KW"/>
</dbReference>
<keyword evidence="12" id="KW-1185">Reference proteome</keyword>
<dbReference type="Proteomes" id="UP000245783">
    <property type="component" value="Unassembled WGS sequence"/>
</dbReference>
<gene>
    <name evidence="11" type="ORF">IE81DRAFT_48809</name>
</gene>
<evidence type="ECO:0000256" key="8">
    <source>
        <dbReference type="ARBA" id="ARBA00023157"/>
    </source>
</evidence>
<dbReference type="Pfam" id="PF05572">
    <property type="entry name" value="Peptidase_M43"/>
    <property type="match status" value="1"/>
</dbReference>
<evidence type="ECO:0000256" key="1">
    <source>
        <dbReference type="ARBA" id="ARBA00008721"/>
    </source>
</evidence>
<accession>A0A316VP91</accession>
<keyword evidence="5" id="KW-0378">Hydrolase</keyword>
<feature type="chain" id="PRO_5016240449" description="Peptidase M43 pregnancy-associated plasma-A domain-containing protein" evidence="9">
    <location>
        <begin position="28"/>
        <end position="303"/>
    </location>
</feature>
<keyword evidence="3" id="KW-0479">Metal-binding</keyword>
<evidence type="ECO:0000313" key="11">
    <source>
        <dbReference type="EMBL" id="PWN39140.1"/>
    </source>
</evidence>
<keyword evidence="4 9" id="KW-0732">Signal</keyword>
<evidence type="ECO:0000256" key="2">
    <source>
        <dbReference type="ARBA" id="ARBA00022670"/>
    </source>
</evidence>
<dbReference type="STRING" id="1522189.A0A316VP91"/>
<keyword evidence="8" id="KW-1015">Disulfide bond</keyword>
<keyword evidence="6" id="KW-0862">Zinc</keyword>
<dbReference type="Gene3D" id="3.40.390.10">
    <property type="entry name" value="Collagenase (Catalytic Domain)"/>
    <property type="match status" value="1"/>
</dbReference>
<evidence type="ECO:0000259" key="10">
    <source>
        <dbReference type="Pfam" id="PF05572"/>
    </source>
</evidence>
<evidence type="ECO:0000313" key="12">
    <source>
        <dbReference type="Proteomes" id="UP000245783"/>
    </source>
</evidence>
<dbReference type="GO" id="GO:0046872">
    <property type="term" value="F:metal ion binding"/>
    <property type="evidence" value="ECO:0007669"/>
    <property type="project" value="UniProtKB-KW"/>
</dbReference>
<proteinExistence type="inferred from homology"/>